<protein>
    <submittedName>
        <fullName evidence="1">Uncharacterized protein</fullName>
    </submittedName>
</protein>
<dbReference type="AlphaFoldDB" id="A0A0A9A1K5"/>
<dbReference type="EMBL" id="GBRH01254062">
    <property type="protein sequence ID" value="JAD43833.1"/>
    <property type="molecule type" value="Transcribed_RNA"/>
</dbReference>
<accession>A0A0A9A1K5</accession>
<sequence length="28" mass="3086">MIEVTDFKGIFFPDLELNQLADISDSAG</sequence>
<evidence type="ECO:0000313" key="1">
    <source>
        <dbReference type="EMBL" id="JAD43833.1"/>
    </source>
</evidence>
<name>A0A0A9A1K5_ARUDO</name>
<proteinExistence type="predicted"/>
<organism evidence="1">
    <name type="scientific">Arundo donax</name>
    <name type="common">Giant reed</name>
    <name type="synonym">Donax arundinaceus</name>
    <dbReference type="NCBI Taxonomy" id="35708"/>
    <lineage>
        <taxon>Eukaryota</taxon>
        <taxon>Viridiplantae</taxon>
        <taxon>Streptophyta</taxon>
        <taxon>Embryophyta</taxon>
        <taxon>Tracheophyta</taxon>
        <taxon>Spermatophyta</taxon>
        <taxon>Magnoliopsida</taxon>
        <taxon>Liliopsida</taxon>
        <taxon>Poales</taxon>
        <taxon>Poaceae</taxon>
        <taxon>PACMAD clade</taxon>
        <taxon>Arundinoideae</taxon>
        <taxon>Arundineae</taxon>
        <taxon>Arundo</taxon>
    </lineage>
</organism>
<reference evidence="1" key="2">
    <citation type="journal article" date="2015" name="Data Brief">
        <title>Shoot transcriptome of the giant reed, Arundo donax.</title>
        <authorList>
            <person name="Barrero R.A."/>
            <person name="Guerrero F.D."/>
            <person name="Moolhuijzen P."/>
            <person name="Goolsby J.A."/>
            <person name="Tidwell J."/>
            <person name="Bellgard S.E."/>
            <person name="Bellgard M.I."/>
        </authorList>
    </citation>
    <scope>NUCLEOTIDE SEQUENCE</scope>
    <source>
        <tissue evidence="1">Shoot tissue taken approximately 20 cm above the soil surface</tissue>
    </source>
</reference>
<reference evidence="1" key="1">
    <citation type="submission" date="2014-09" db="EMBL/GenBank/DDBJ databases">
        <authorList>
            <person name="Magalhaes I.L.F."/>
            <person name="Oliveira U."/>
            <person name="Santos F.R."/>
            <person name="Vidigal T.H.D.A."/>
            <person name="Brescovit A.D."/>
            <person name="Santos A.J."/>
        </authorList>
    </citation>
    <scope>NUCLEOTIDE SEQUENCE</scope>
    <source>
        <tissue evidence="1">Shoot tissue taken approximately 20 cm above the soil surface</tissue>
    </source>
</reference>